<organism evidence="2 3">
    <name type="scientific">Chiloscyllium punctatum</name>
    <name type="common">Brownbanded bambooshark</name>
    <name type="synonym">Hemiscyllium punctatum</name>
    <dbReference type="NCBI Taxonomy" id="137246"/>
    <lineage>
        <taxon>Eukaryota</taxon>
        <taxon>Metazoa</taxon>
        <taxon>Chordata</taxon>
        <taxon>Craniata</taxon>
        <taxon>Vertebrata</taxon>
        <taxon>Chondrichthyes</taxon>
        <taxon>Elasmobranchii</taxon>
        <taxon>Galeomorphii</taxon>
        <taxon>Galeoidea</taxon>
        <taxon>Orectolobiformes</taxon>
        <taxon>Hemiscylliidae</taxon>
        <taxon>Chiloscyllium</taxon>
    </lineage>
</organism>
<proteinExistence type="predicted"/>
<sequence>MSPHVDPRRHVNAAASPWFTTTSELAHTPAQR</sequence>
<feature type="compositionally biased region" description="Polar residues" evidence="1">
    <location>
        <begin position="18"/>
        <end position="32"/>
    </location>
</feature>
<name>A0A401TI14_CHIPU</name>
<evidence type="ECO:0000313" key="2">
    <source>
        <dbReference type="EMBL" id="GCC42304.1"/>
    </source>
</evidence>
<dbReference type="EMBL" id="BEZZ01074534">
    <property type="protein sequence ID" value="GCC42304.1"/>
    <property type="molecule type" value="Genomic_DNA"/>
</dbReference>
<evidence type="ECO:0000256" key="1">
    <source>
        <dbReference type="SAM" id="MobiDB-lite"/>
    </source>
</evidence>
<comment type="caution">
    <text evidence="2">The sequence shown here is derived from an EMBL/GenBank/DDBJ whole genome shotgun (WGS) entry which is preliminary data.</text>
</comment>
<accession>A0A401TI14</accession>
<reference evidence="2 3" key="1">
    <citation type="journal article" date="2018" name="Nat. Ecol. Evol.">
        <title>Shark genomes provide insights into elasmobranch evolution and the origin of vertebrates.</title>
        <authorList>
            <person name="Hara Y"/>
            <person name="Yamaguchi K"/>
            <person name="Onimaru K"/>
            <person name="Kadota M"/>
            <person name="Koyanagi M"/>
            <person name="Keeley SD"/>
            <person name="Tatsumi K"/>
            <person name="Tanaka K"/>
            <person name="Motone F"/>
            <person name="Kageyama Y"/>
            <person name="Nozu R"/>
            <person name="Adachi N"/>
            <person name="Nishimura O"/>
            <person name="Nakagawa R"/>
            <person name="Tanegashima C"/>
            <person name="Kiyatake I"/>
            <person name="Matsumoto R"/>
            <person name="Murakumo K"/>
            <person name="Nishida K"/>
            <person name="Terakita A"/>
            <person name="Kuratani S"/>
            <person name="Sato K"/>
            <person name="Hyodo S Kuraku.S."/>
        </authorList>
    </citation>
    <scope>NUCLEOTIDE SEQUENCE [LARGE SCALE GENOMIC DNA]</scope>
</reference>
<keyword evidence="3" id="KW-1185">Reference proteome</keyword>
<gene>
    <name evidence="2" type="ORF">chiPu_0026208</name>
</gene>
<feature type="region of interest" description="Disordered" evidence="1">
    <location>
        <begin position="1"/>
        <end position="32"/>
    </location>
</feature>
<dbReference type="Proteomes" id="UP000287033">
    <property type="component" value="Unassembled WGS sequence"/>
</dbReference>
<evidence type="ECO:0000313" key="3">
    <source>
        <dbReference type="Proteomes" id="UP000287033"/>
    </source>
</evidence>
<feature type="non-terminal residue" evidence="2">
    <location>
        <position position="32"/>
    </location>
</feature>
<dbReference type="AlphaFoldDB" id="A0A401TI14"/>
<protein>
    <submittedName>
        <fullName evidence="2">Uncharacterized protein</fullName>
    </submittedName>
</protein>